<feature type="compositionally biased region" description="Low complexity" evidence="9">
    <location>
        <begin position="349"/>
        <end position="362"/>
    </location>
</feature>
<feature type="compositionally biased region" description="Pro residues" evidence="9">
    <location>
        <begin position="332"/>
        <end position="348"/>
    </location>
</feature>
<dbReference type="PANTHER" id="PTHR34142">
    <property type="entry name" value="ENDO-BETA-1,4-GLUCANASE A"/>
    <property type="match status" value="1"/>
</dbReference>
<dbReference type="PANTHER" id="PTHR34142:SF1">
    <property type="entry name" value="GLYCOSIDE HYDROLASE FAMILY 5 DOMAIN-CONTAINING PROTEIN"/>
    <property type="match status" value="1"/>
</dbReference>
<feature type="domain" description="CBM2" evidence="11">
    <location>
        <begin position="361"/>
        <end position="464"/>
    </location>
</feature>
<feature type="chain" id="PRO_5046711243" description="Endoglucanase" evidence="10">
    <location>
        <begin position="29"/>
        <end position="464"/>
    </location>
</feature>
<evidence type="ECO:0000259" key="11">
    <source>
        <dbReference type="PROSITE" id="PS51173"/>
    </source>
</evidence>
<evidence type="ECO:0000256" key="1">
    <source>
        <dbReference type="ARBA" id="ARBA00000966"/>
    </source>
</evidence>
<dbReference type="PROSITE" id="PS51173">
    <property type="entry name" value="CBM2"/>
    <property type="match status" value="1"/>
</dbReference>
<name>A0ABV3GDK1_MICGL</name>
<dbReference type="InterPro" id="IPR017853">
    <property type="entry name" value="GH"/>
</dbReference>
<reference evidence="12 13" key="1">
    <citation type="submission" date="2024-06" db="EMBL/GenBank/DDBJ databases">
        <title>The Natural Products Discovery Center: Release of the First 8490 Sequenced Strains for Exploring Actinobacteria Biosynthetic Diversity.</title>
        <authorList>
            <person name="Kalkreuter E."/>
            <person name="Kautsar S.A."/>
            <person name="Yang D."/>
            <person name="Bader C.D."/>
            <person name="Teijaro C.N."/>
            <person name="Fluegel L."/>
            <person name="Davis C.M."/>
            <person name="Simpson J.R."/>
            <person name="Lauterbach L."/>
            <person name="Steele A.D."/>
            <person name="Gui C."/>
            <person name="Meng S."/>
            <person name="Li G."/>
            <person name="Viehrig K."/>
            <person name="Ye F."/>
            <person name="Su P."/>
            <person name="Kiefer A.F."/>
            <person name="Nichols A."/>
            <person name="Cepeda A.J."/>
            <person name="Yan W."/>
            <person name="Fan B."/>
            <person name="Jiang Y."/>
            <person name="Adhikari A."/>
            <person name="Zheng C.-J."/>
            <person name="Schuster L."/>
            <person name="Cowan T.M."/>
            <person name="Smanski M.J."/>
            <person name="Chevrette M.G."/>
            <person name="De Carvalho L.P.S."/>
            <person name="Shen B."/>
        </authorList>
    </citation>
    <scope>NUCLEOTIDE SEQUENCE [LARGE SCALE GENOMIC DNA]</scope>
    <source>
        <strain evidence="12 13">NPDC050100</strain>
    </source>
</reference>
<dbReference type="Pfam" id="PF00150">
    <property type="entry name" value="Cellulase"/>
    <property type="match status" value="1"/>
</dbReference>
<feature type="region of interest" description="Disordered" evidence="9">
    <location>
        <begin position="324"/>
        <end position="366"/>
    </location>
</feature>
<evidence type="ECO:0000256" key="5">
    <source>
        <dbReference type="ARBA" id="ARBA00023277"/>
    </source>
</evidence>
<dbReference type="RefSeq" id="WP_358132703.1">
    <property type="nucleotide sequence ID" value="NZ_JBFALK010000006.1"/>
</dbReference>
<keyword evidence="5 8" id="KW-0119">Carbohydrate metabolism</keyword>
<evidence type="ECO:0000313" key="13">
    <source>
        <dbReference type="Proteomes" id="UP001551675"/>
    </source>
</evidence>
<dbReference type="InterPro" id="IPR012291">
    <property type="entry name" value="CBM2_carb-bd_dom_sf"/>
</dbReference>
<keyword evidence="4 8" id="KW-0136">Cellulose degradation</keyword>
<sequence length="464" mass="48329">MRKRFAVAATALAALLISLLSFTAPAQAAVGLRVSGGKIYEANGSQFIMRGTSHAHTWYSSQTSSFANIKSLGANTVRVVLSGGRWTANTASDVANVIALCKQNRLICVLENHDTTGYGEQGGAYTLDQAVDYWIGLKSVLTGQENHIVINIGNEPYGNNNTSGWTSATSNAISRMRAAGFQHMLMVDAPNWGQDWGFVMRDTAATVFSGDPQKNTVFSIHMYGVFDTAAEITAYLQAFQTAGLPLVIGEFGNMHSDGDPDEDTIMSQAQSRGIGYLGWSWSGNGGGVEYLDQVTNFNVGQLTTWGQRLFNGANGIASTSKEATVYSGASPSPSPSSSPSSSPSPSPSSSPSSSPSPSTSPTGGTKTCSATYSVIGQWQGGFQAEVKVTAGGAAISGWTVKWTYADGQTVTQSWNTTITSSGSAVTANNMSYNGGLGAGAATSFGFLGSWNGTNGVPSLTCTAA</sequence>
<keyword evidence="2 10" id="KW-0732">Signal</keyword>
<gene>
    <name evidence="12" type="ORF">AB0I59_13820</name>
</gene>
<dbReference type="InterPro" id="IPR008965">
    <property type="entry name" value="CBM2/CBM3_carb-bd_dom_sf"/>
</dbReference>
<dbReference type="EMBL" id="JBFALK010000006">
    <property type="protein sequence ID" value="MEV0969709.1"/>
    <property type="molecule type" value="Genomic_DNA"/>
</dbReference>
<comment type="caution">
    <text evidence="12">The sequence shown here is derived from an EMBL/GenBank/DDBJ whole genome shotgun (WGS) entry which is preliminary data.</text>
</comment>
<evidence type="ECO:0000256" key="10">
    <source>
        <dbReference type="SAM" id="SignalP"/>
    </source>
</evidence>
<evidence type="ECO:0000256" key="9">
    <source>
        <dbReference type="SAM" id="MobiDB-lite"/>
    </source>
</evidence>
<evidence type="ECO:0000256" key="2">
    <source>
        <dbReference type="ARBA" id="ARBA00022729"/>
    </source>
</evidence>
<evidence type="ECO:0000256" key="4">
    <source>
        <dbReference type="ARBA" id="ARBA00023001"/>
    </source>
</evidence>
<evidence type="ECO:0000256" key="6">
    <source>
        <dbReference type="ARBA" id="ARBA00023295"/>
    </source>
</evidence>
<dbReference type="InterPro" id="IPR001919">
    <property type="entry name" value="CBD2"/>
</dbReference>
<dbReference type="Pfam" id="PF00553">
    <property type="entry name" value="CBM_2"/>
    <property type="match status" value="1"/>
</dbReference>
<evidence type="ECO:0000256" key="8">
    <source>
        <dbReference type="RuleBase" id="RU361153"/>
    </source>
</evidence>
<protein>
    <recommendedName>
        <fullName evidence="8">Endoglucanase</fullName>
        <ecNumber evidence="8">3.2.1.4</ecNumber>
    </recommendedName>
</protein>
<dbReference type="InterPro" id="IPR001547">
    <property type="entry name" value="Glyco_hydro_5"/>
</dbReference>
<dbReference type="SMART" id="SM00637">
    <property type="entry name" value="CBD_II"/>
    <property type="match status" value="1"/>
</dbReference>
<dbReference type="SUPFAM" id="SSF49384">
    <property type="entry name" value="Carbohydrate-binding domain"/>
    <property type="match status" value="1"/>
</dbReference>
<dbReference type="Gene3D" id="3.20.20.80">
    <property type="entry name" value="Glycosidases"/>
    <property type="match status" value="1"/>
</dbReference>
<dbReference type="InterPro" id="IPR018087">
    <property type="entry name" value="Glyco_hydro_5_CS"/>
</dbReference>
<dbReference type="SUPFAM" id="SSF51445">
    <property type="entry name" value="(Trans)glycosidases"/>
    <property type="match status" value="1"/>
</dbReference>
<accession>A0ABV3GDK1</accession>
<feature type="signal peptide" evidence="10">
    <location>
        <begin position="1"/>
        <end position="28"/>
    </location>
</feature>
<organism evidence="12 13">
    <name type="scientific">Microtetraspora glauca</name>
    <dbReference type="NCBI Taxonomy" id="1996"/>
    <lineage>
        <taxon>Bacteria</taxon>
        <taxon>Bacillati</taxon>
        <taxon>Actinomycetota</taxon>
        <taxon>Actinomycetes</taxon>
        <taxon>Streptosporangiales</taxon>
        <taxon>Streptosporangiaceae</taxon>
        <taxon>Microtetraspora</taxon>
    </lineage>
</organism>
<comment type="similarity">
    <text evidence="8">Belongs to the glycosyl hydrolase 5 (cellulase A) family.</text>
</comment>
<evidence type="ECO:0000256" key="7">
    <source>
        <dbReference type="ARBA" id="ARBA00023326"/>
    </source>
</evidence>
<keyword evidence="7 8" id="KW-0624">Polysaccharide degradation</keyword>
<evidence type="ECO:0000256" key="3">
    <source>
        <dbReference type="ARBA" id="ARBA00022801"/>
    </source>
</evidence>
<keyword evidence="3 8" id="KW-0378">Hydrolase</keyword>
<dbReference type="PROSITE" id="PS00659">
    <property type="entry name" value="GLYCOSYL_HYDROL_F5"/>
    <property type="match status" value="1"/>
</dbReference>
<dbReference type="EC" id="3.2.1.4" evidence="8"/>
<dbReference type="Proteomes" id="UP001551675">
    <property type="component" value="Unassembled WGS sequence"/>
</dbReference>
<keyword evidence="6 8" id="KW-0326">Glycosidase</keyword>
<dbReference type="Gene3D" id="2.60.40.290">
    <property type="match status" value="1"/>
</dbReference>
<evidence type="ECO:0000313" key="12">
    <source>
        <dbReference type="EMBL" id="MEV0969709.1"/>
    </source>
</evidence>
<comment type="catalytic activity">
    <reaction evidence="1 8">
        <text>Endohydrolysis of (1-&gt;4)-beta-D-glucosidic linkages in cellulose, lichenin and cereal beta-D-glucans.</text>
        <dbReference type="EC" id="3.2.1.4"/>
    </reaction>
</comment>
<keyword evidence="13" id="KW-1185">Reference proteome</keyword>
<proteinExistence type="inferred from homology"/>